<dbReference type="AlphaFoldDB" id="A0A067NHK2"/>
<sequence>MPTQLVTTDITRINAKRIEDAKAKFIEAKRIEDAKAKFSLSLLPYYRNALEDGEYKAFLMAARVLVLDRFPPLGLDPSSKEYEERVLAEVEAFDLDMMLSRIHPDHRDVPASTGDWRPYLTLYEDRKRRREEWEATGGGRPIDHQYIVAFDVEEPKTPYLTAFLSCFVG</sequence>
<dbReference type="HOGENOM" id="CLU_134561_0_0_1"/>
<evidence type="ECO:0000313" key="1">
    <source>
        <dbReference type="EMBL" id="KDQ23597.1"/>
    </source>
</evidence>
<dbReference type="VEuPathDB" id="FungiDB:PLEOSDRAFT_1108087"/>
<gene>
    <name evidence="1" type="ORF">PLEOSDRAFT_1108087</name>
</gene>
<dbReference type="EMBL" id="KL198012">
    <property type="protein sequence ID" value="KDQ23597.1"/>
    <property type="molecule type" value="Genomic_DNA"/>
</dbReference>
<protein>
    <submittedName>
        <fullName evidence="1">Uncharacterized protein</fullName>
    </submittedName>
</protein>
<proteinExistence type="predicted"/>
<dbReference type="InParanoid" id="A0A067NHK2"/>
<evidence type="ECO:0000313" key="2">
    <source>
        <dbReference type="Proteomes" id="UP000027073"/>
    </source>
</evidence>
<name>A0A067NHK2_PLEO1</name>
<accession>A0A067NHK2</accession>
<dbReference type="Proteomes" id="UP000027073">
    <property type="component" value="Unassembled WGS sequence"/>
</dbReference>
<reference evidence="2" key="1">
    <citation type="journal article" date="2014" name="Proc. Natl. Acad. Sci. U.S.A.">
        <title>Extensive sampling of basidiomycete genomes demonstrates inadequacy of the white-rot/brown-rot paradigm for wood decay fungi.</title>
        <authorList>
            <person name="Riley R."/>
            <person name="Salamov A.A."/>
            <person name="Brown D.W."/>
            <person name="Nagy L.G."/>
            <person name="Floudas D."/>
            <person name="Held B.W."/>
            <person name="Levasseur A."/>
            <person name="Lombard V."/>
            <person name="Morin E."/>
            <person name="Otillar R."/>
            <person name="Lindquist E.A."/>
            <person name="Sun H."/>
            <person name="LaButti K.M."/>
            <person name="Schmutz J."/>
            <person name="Jabbour D."/>
            <person name="Luo H."/>
            <person name="Baker S.E."/>
            <person name="Pisabarro A.G."/>
            <person name="Walton J.D."/>
            <person name="Blanchette R.A."/>
            <person name="Henrissat B."/>
            <person name="Martin F."/>
            <person name="Cullen D."/>
            <person name="Hibbett D.S."/>
            <person name="Grigoriev I.V."/>
        </authorList>
    </citation>
    <scope>NUCLEOTIDE SEQUENCE [LARGE SCALE GENOMIC DNA]</scope>
    <source>
        <strain evidence="2">PC15</strain>
    </source>
</reference>
<organism evidence="1 2">
    <name type="scientific">Pleurotus ostreatus (strain PC15)</name>
    <name type="common">Oyster mushroom</name>
    <dbReference type="NCBI Taxonomy" id="1137138"/>
    <lineage>
        <taxon>Eukaryota</taxon>
        <taxon>Fungi</taxon>
        <taxon>Dikarya</taxon>
        <taxon>Basidiomycota</taxon>
        <taxon>Agaricomycotina</taxon>
        <taxon>Agaricomycetes</taxon>
        <taxon>Agaricomycetidae</taxon>
        <taxon>Agaricales</taxon>
        <taxon>Pleurotineae</taxon>
        <taxon>Pleurotaceae</taxon>
        <taxon>Pleurotus</taxon>
    </lineage>
</organism>